<feature type="signal peptide" evidence="1">
    <location>
        <begin position="1"/>
        <end position="19"/>
    </location>
</feature>
<dbReference type="OrthoDB" id="10017713at2"/>
<evidence type="ECO:0000313" key="2">
    <source>
        <dbReference type="EMBL" id="SKA08701.1"/>
    </source>
</evidence>
<evidence type="ECO:0000256" key="1">
    <source>
        <dbReference type="SAM" id="SignalP"/>
    </source>
</evidence>
<keyword evidence="1" id="KW-0732">Signal</keyword>
<keyword evidence="3" id="KW-1185">Reference proteome</keyword>
<sequence length="271" mass="30899">MKTLRNILLFLVFTTSLLAANNLKVLEKENIKGIKYSITYQISLDKGVFPGTEIIKSIAENDIKNNPGYERYFIHFLLPGMELNNGAYAIVNVEGNSPIKPVINYFMLNGTKYQQYLKTDKNGNYYLENINTGNSYKVTENKTIKPLSEVGAQVNVDYYLENGKLKVILKTNLPTWMKINLTLENKKTGYMAQDDGYIDNFKELEGGLFSDRGFRLPKGKYILTVSSPFNNLQERSVTDVIGEKGEKMKSKYTKELFGQTTLDFKKTIIVK</sequence>
<name>A0A1T4QZ10_9FUSO</name>
<dbReference type="EMBL" id="FUWX01000035">
    <property type="protein sequence ID" value="SKA08701.1"/>
    <property type="molecule type" value="Genomic_DNA"/>
</dbReference>
<accession>A0A1T4QZ10</accession>
<feature type="chain" id="PRO_5013114932" evidence="1">
    <location>
        <begin position="20"/>
        <end position="271"/>
    </location>
</feature>
<organism evidence="2 3">
    <name type="scientific">Cetobacterium ceti</name>
    <dbReference type="NCBI Taxonomy" id="180163"/>
    <lineage>
        <taxon>Bacteria</taxon>
        <taxon>Fusobacteriati</taxon>
        <taxon>Fusobacteriota</taxon>
        <taxon>Fusobacteriia</taxon>
        <taxon>Fusobacteriales</taxon>
        <taxon>Fusobacteriaceae</taxon>
        <taxon>Cetobacterium</taxon>
    </lineage>
</organism>
<dbReference type="STRING" id="180163.SAMN02745174_02504"/>
<dbReference type="AlphaFoldDB" id="A0A1T4QZ10"/>
<evidence type="ECO:0000313" key="3">
    <source>
        <dbReference type="Proteomes" id="UP000191153"/>
    </source>
</evidence>
<reference evidence="2 3" key="1">
    <citation type="submission" date="2017-02" db="EMBL/GenBank/DDBJ databases">
        <authorList>
            <person name="Peterson S.W."/>
        </authorList>
    </citation>
    <scope>NUCLEOTIDE SEQUENCE [LARGE SCALE GENOMIC DNA]</scope>
    <source>
        <strain evidence="2 3">ATCC 700028</strain>
    </source>
</reference>
<dbReference type="Proteomes" id="UP000191153">
    <property type="component" value="Unassembled WGS sequence"/>
</dbReference>
<proteinExistence type="predicted"/>
<dbReference type="RefSeq" id="WP_078694917.1">
    <property type="nucleotide sequence ID" value="NZ_FUWX01000035.1"/>
</dbReference>
<protein>
    <submittedName>
        <fullName evidence="2">Uncharacterized protein</fullName>
    </submittedName>
</protein>
<gene>
    <name evidence="2" type="ORF">SAMN02745174_02504</name>
</gene>